<accession>A0A238C3M5</accession>
<gene>
    <name evidence="2" type="ORF">X798_01155</name>
</gene>
<evidence type="ECO:0000256" key="1">
    <source>
        <dbReference type="SAM" id="MobiDB-lite"/>
    </source>
</evidence>
<reference evidence="2 3" key="1">
    <citation type="submission" date="2015-12" db="EMBL/GenBank/DDBJ databases">
        <title>Draft genome of the nematode, Onchocerca flexuosa.</title>
        <authorList>
            <person name="Mitreva M."/>
        </authorList>
    </citation>
    <scope>NUCLEOTIDE SEQUENCE [LARGE SCALE GENOMIC DNA]</scope>
    <source>
        <strain evidence="2">Red Deer</strain>
    </source>
</reference>
<dbReference type="AlphaFoldDB" id="A0A238C3M5"/>
<feature type="compositionally biased region" description="Polar residues" evidence="1">
    <location>
        <begin position="44"/>
        <end position="62"/>
    </location>
</feature>
<sequence length="62" mass="6938">LLTGKNLCITYRCVTVDFDITIRKVKGRVSILFCIFYHPPSKAKSFSTVSSRGPECPSNSRV</sequence>
<evidence type="ECO:0000313" key="2">
    <source>
        <dbReference type="EMBL" id="OZC11974.1"/>
    </source>
</evidence>
<dbReference type="Proteomes" id="UP000242913">
    <property type="component" value="Unassembled WGS sequence"/>
</dbReference>
<proteinExistence type="predicted"/>
<feature type="non-terminal residue" evidence="2">
    <location>
        <position position="1"/>
    </location>
</feature>
<dbReference type="EMBL" id="KZ269979">
    <property type="protein sequence ID" value="OZC11974.1"/>
    <property type="molecule type" value="Genomic_DNA"/>
</dbReference>
<feature type="region of interest" description="Disordered" evidence="1">
    <location>
        <begin position="42"/>
        <end position="62"/>
    </location>
</feature>
<organism evidence="2 3">
    <name type="scientific">Onchocerca flexuosa</name>
    <dbReference type="NCBI Taxonomy" id="387005"/>
    <lineage>
        <taxon>Eukaryota</taxon>
        <taxon>Metazoa</taxon>
        <taxon>Ecdysozoa</taxon>
        <taxon>Nematoda</taxon>
        <taxon>Chromadorea</taxon>
        <taxon>Rhabditida</taxon>
        <taxon>Spirurina</taxon>
        <taxon>Spiruromorpha</taxon>
        <taxon>Filarioidea</taxon>
        <taxon>Onchocercidae</taxon>
        <taxon>Onchocerca</taxon>
    </lineage>
</organism>
<name>A0A238C3M5_9BILA</name>
<evidence type="ECO:0000313" key="3">
    <source>
        <dbReference type="Proteomes" id="UP000242913"/>
    </source>
</evidence>
<protein>
    <submittedName>
        <fullName evidence="2">Uncharacterized protein</fullName>
    </submittedName>
</protein>
<keyword evidence="3" id="KW-1185">Reference proteome</keyword>